<name>A0A2P6N4Z3_9EUKA</name>
<evidence type="ECO:0000313" key="3">
    <source>
        <dbReference type="Proteomes" id="UP000241769"/>
    </source>
</evidence>
<sequence length="735" mass="86846">MGERSWWREEGHSVSARLKKNFSAISGLFYNLKDYYYDSKDKESTRYSSWASQFEKANRGLLESITELYEERDKEDEEKTEKSNARLLKRFKAVNANMEELLPLLNNVNFELSDERDDRQSRRHSGHLKNPSFEESDHYREHFVRLQTFYARHIRSVRGDLLLTWTRLLWLVREMMKDPEAFWKGISPPEVRTLEPNWFKMLWAVMMRPELDSWYITMVAYTEEDIHAAQDQRQLAYRTQIIAADKLKKGAMNYYQQAPMYQFALRVLALHYFRLPQQVGMSLFSAFNTSESVSEQMKENYDFDFDVTLPMSKGFGSIYLSDIPKELRLSNNFSENSLHNSATEFDSRPQSDPIPKKTHLSVLMWKDFHDKLNDRYITPAPSTRIPVYVEDEDEPDNSEWERAGKEDEEMRTKADDTNYLSSLQNDSMLFFIFFKEWLNYIRAHTQGTPISVRDVVGFSEMTRYFVSSITKSEEWFTPGALNECAMACMASDRKLFDLFLKMMVKRTRSDHFQSVSGCISTIDGWLKYISNQRIRFQIDAFDLDFFKVTIDAIINTDHHQLINKVLMLLYYHAPLFETECRKELYGDYLLDEKFLPLFTHWDEGVRNTFQQIIVYRLLISKRSNLETAQFRNVREGRRRPSLQNRIGAEEVIDFLLLKRLNEHVSRLEDKIKEEKATGIDNDFISSTLIYGKRSMVEYNVYMNRYKTWEASEQEIPKLVPMSMIKGTRGSKVDAS</sequence>
<comment type="caution">
    <text evidence="2">The sequence shown here is derived from an EMBL/GenBank/DDBJ whole genome shotgun (WGS) entry which is preliminary data.</text>
</comment>
<evidence type="ECO:0000313" key="2">
    <source>
        <dbReference type="EMBL" id="PRP79030.1"/>
    </source>
</evidence>
<dbReference type="Proteomes" id="UP000241769">
    <property type="component" value="Unassembled WGS sequence"/>
</dbReference>
<reference evidence="2 3" key="1">
    <citation type="journal article" date="2018" name="Genome Biol. Evol.">
        <title>Multiple Roots of Fruiting Body Formation in Amoebozoa.</title>
        <authorList>
            <person name="Hillmann F."/>
            <person name="Forbes G."/>
            <person name="Novohradska S."/>
            <person name="Ferling I."/>
            <person name="Riege K."/>
            <person name="Groth M."/>
            <person name="Westermann M."/>
            <person name="Marz M."/>
            <person name="Spaller T."/>
            <person name="Winckler T."/>
            <person name="Schaap P."/>
            <person name="Glockner G."/>
        </authorList>
    </citation>
    <scope>NUCLEOTIDE SEQUENCE [LARGE SCALE GENOMIC DNA]</scope>
    <source>
        <strain evidence="2 3">Jena</strain>
    </source>
</reference>
<dbReference type="PANTHER" id="PTHR35397">
    <property type="entry name" value="C2 DOMAIN-CONTAINING PROTEIN-RELATED"/>
    <property type="match status" value="1"/>
</dbReference>
<evidence type="ECO:0000256" key="1">
    <source>
        <dbReference type="SAM" id="MobiDB-lite"/>
    </source>
</evidence>
<accession>A0A2P6N4Z3</accession>
<dbReference type="PANTHER" id="PTHR35397:SF1">
    <property type="entry name" value="ARMADILLO-LIKE HELICAL DOMAIN-CONTAINING PROTEIN"/>
    <property type="match status" value="1"/>
</dbReference>
<proteinExistence type="predicted"/>
<dbReference type="STRING" id="1890364.A0A2P6N4Z3"/>
<dbReference type="Pfam" id="PF08578">
    <property type="entry name" value="DUF1765"/>
    <property type="match status" value="1"/>
</dbReference>
<dbReference type="OrthoDB" id="19240at2759"/>
<dbReference type="InterPro" id="IPR013887">
    <property type="entry name" value="UPF0592"/>
</dbReference>
<feature type="region of interest" description="Disordered" evidence="1">
    <location>
        <begin position="390"/>
        <end position="412"/>
    </location>
</feature>
<keyword evidence="3" id="KW-1185">Reference proteome</keyword>
<organism evidence="2 3">
    <name type="scientific">Planoprotostelium fungivorum</name>
    <dbReference type="NCBI Taxonomy" id="1890364"/>
    <lineage>
        <taxon>Eukaryota</taxon>
        <taxon>Amoebozoa</taxon>
        <taxon>Evosea</taxon>
        <taxon>Variosea</taxon>
        <taxon>Cavosteliida</taxon>
        <taxon>Cavosteliaceae</taxon>
        <taxon>Planoprotostelium</taxon>
    </lineage>
</organism>
<feature type="compositionally biased region" description="Basic and acidic residues" evidence="1">
    <location>
        <begin position="399"/>
        <end position="412"/>
    </location>
</feature>
<protein>
    <submittedName>
        <fullName evidence="2">Uncharacterized protein</fullName>
    </submittedName>
</protein>
<dbReference type="EMBL" id="MDYQ01000200">
    <property type="protein sequence ID" value="PRP79030.1"/>
    <property type="molecule type" value="Genomic_DNA"/>
</dbReference>
<gene>
    <name evidence="2" type="ORF">PROFUN_13191</name>
</gene>
<dbReference type="AlphaFoldDB" id="A0A2P6N4Z3"/>
<dbReference type="InParanoid" id="A0A2P6N4Z3"/>